<keyword evidence="4" id="KW-1185">Reference proteome</keyword>
<feature type="transmembrane region" description="Helical" evidence="2">
    <location>
        <begin position="101"/>
        <end position="119"/>
    </location>
</feature>
<keyword evidence="2" id="KW-0812">Transmembrane</keyword>
<keyword evidence="2" id="KW-0472">Membrane</keyword>
<feature type="compositionally biased region" description="Basic and acidic residues" evidence="1">
    <location>
        <begin position="295"/>
        <end position="310"/>
    </location>
</feature>
<evidence type="ECO:0000313" key="3">
    <source>
        <dbReference type="EMBL" id="KAL0566686.1"/>
    </source>
</evidence>
<keyword evidence="2" id="KW-1133">Transmembrane helix</keyword>
<feature type="transmembrane region" description="Helical" evidence="2">
    <location>
        <begin position="170"/>
        <end position="192"/>
    </location>
</feature>
<dbReference type="Proteomes" id="UP001465976">
    <property type="component" value="Unassembled WGS sequence"/>
</dbReference>
<feature type="transmembrane region" description="Helical" evidence="2">
    <location>
        <begin position="231"/>
        <end position="252"/>
    </location>
</feature>
<reference evidence="3 4" key="1">
    <citation type="submission" date="2024-02" db="EMBL/GenBank/DDBJ databases">
        <title>A draft genome for the cacao thread blight pathogen Marasmius crinis-equi.</title>
        <authorList>
            <person name="Cohen S.P."/>
            <person name="Baruah I.K."/>
            <person name="Amoako-Attah I."/>
            <person name="Bukari Y."/>
            <person name="Meinhardt L.W."/>
            <person name="Bailey B.A."/>
        </authorList>
    </citation>
    <scope>NUCLEOTIDE SEQUENCE [LARGE SCALE GENOMIC DNA]</scope>
    <source>
        <strain evidence="3 4">GH-76</strain>
    </source>
</reference>
<protein>
    <submittedName>
        <fullName evidence="3">Uncharacterized protein</fullName>
    </submittedName>
</protein>
<evidence type="ECO:0000256" key="1">
    <source>
        <dbReference type="SAM" id="MobiDB-lite"/>
    </source>
</evidence>
<feature type="transmembrane region" description="Helical" evidence="2">
    <location>
        <begin position="126"/>
        <end position="150"/>
    </location>
</feature>
<feature type="transmembrane region" description="Helical" evidence="2">
    <location>
        <begin position="204"/>
        <end position="225"/>
    </location>
</feature>
<gene>
    <name evidence="3" type="ORF">V5O48_015321</name>
</gene>
<name>A0ABR3EUU2_9AGAR</name>
<feature type="transmembrane region" description="Helical" evidence="2">
    <location>
        <begin position="38"/>
        <end position="58"/>
    </location>
</feature>
<sequence length="310" mass="33846">MLAAFVKSYLIGTILECVLYGIYLTTFLRTLQILRQKLVPGFVFIYLSVTTMVLFVLITLKLGFDIALIVADDHTTPAENSPAYRRNAFASQIQRAMLSSGMYVAVTTVADIFIVYRVFAVWSRSIAAALVPFLLAIADIVSGAMLVAGIRELQDGQDPRAKRSLTTNNLVFFSFTLGLNVLSTVLIALKLLISERQTKLSSTLNLRSTTIIVVESAMVICNALVSNAQYPILMVMPEVIGLTFSLIIIRVGSGASPHETTRGSTLRFGGRAQGAVDELELDTERGGSAKSPTNLRRESRDIRPSDMSKA</sequence>
<comment type="caution">
    <text evidence="3">The sequence shown here is derived from an EMBL/GenBank/DDBJ whole genome shotgun (WGS) entry which is preliminary data.</text>
</comment>
<feature type="transmembrane region" description="Helical" evidence="2">
    <location>
        <begin position="6"/>
        <end position="26"/>
    </location>
</feature>
<accession>A0ABR3EUU2</accession>
<proteinExistence type="predicted"/>
<evidence type="ECO:0000256" key="2">
    <source>
        <dbReference type="SAM" id="Phobius"/>
    </source>
</evidence>
<organism evidence="3 4">
    <name type="scientific">Marasmius crinis-equi</name>
    <dbReference type="NCBI Taxonomy" id="585013"/>
    <lineage>
        <taxon>Eukaryota</taxon>
        <taxon>Fungi</taxon>
        <taxon>Dikarya</taxon>
        <taxon>Basidiomycota</taxon>
        <taxon>Agaricomycotina</taxon>
        <taxon>Agaricomycetes</taxon>
        <taxon>Agaricomycetidae</taxon>
        <taxon>Agaricales</taxon>
        <taxon>Marasmiineae</taxon>
        <taxon>Marasmiaceae</taxon>
        <taxon>Marasmius</taxon>
    </lineage>
</organism>
<dbReference type="EMBL" id="JBAHYK010001813">
    <property type="protein sequence ID" value="KAL0566686.1"/>
    <property type="molecule type" value="Genomic_DNA"/>
</dbReference>
<evidence type="ECO:0000313" key="4">
    <source>
        <dbReference type="Proteomes" id="UP001465976"/>
    </source>
</evidence>
<feature type="region of interest" description="Disordered" evidence="1">
    <location>
        <begin position="277"/>
        <end position="310"/>
    </location>
</feature>